<name>A0A5J4YJT4_PORPP</name>
<dbReference type="Pfam" id="PF05147">
    <property type="entry name" value="LANC_like"/>
    <property type="match status" value="1"/>
</dbReference>
<keyword evidence="3" id="KW-1185">Reference proteome</keyword>
<dbReference type="OrthoDB" id="10257263at2759"/>
<dbReference type="OMA" id="HTKTGCD"/>
<reference evidence="3" key="1">
    <citation type="journal article" date="2019" name="Nat. Commun.">
        <title>Expansion of phycobilisome linker gene families in mesophilic red algae.</title>
        <authorList>
            <person name="Lee J."/>
            <person name="Kim D."/>
            <person name="Bhattacharya D."/>
            <person name="Yoon H.S."/>
        </authorList>
    </citation>
    <scope>NUCLEOTIDE SEQUENCE [LARGE SCALE GENOMIC DNA]</scope>
    <source>
        <strain evidence="3">CCMP 1328</strain>
    </source>
</reference>
<organism evidence="2 3">
    <name type="scientific">Porphyridium purpureum</name>
    <name type="common">Red alga</name>
    <name type="synonym">Porphyridium cruentum</name>
    <dbReference type="NCBI Taxonomy" id="35688"/>
    <lineage>
        <taxon>Eukaryota</taxon>
        <taxon>Rhodophyta</taxon>
        <taxon>Bangiophyceae</taxon>
        <taxon>Porphyridiales</taxon>
        <taxon>Porphyridiaceae</taxon>
        <taxon>Porphyridium</taxon>
    </lineage>
</organism>
<gene>
    <name evidence="2" type="ORF">FVE85_9733</name>
</gene>
<dbReference type="PANTHER" id="PTHR12736:SF7">
    <property type="entry name" value="LANC-LIKE PROTEIN 3"/>
    <property type="match status" value="1"/>
</dbReference>
<feature type="binding site" evidence="1">
    <location>
        <position position="280"/>
    </location>
    <ligand>
        <name>Zn(2+)</name>
        <dbReference type="ChEBI" id="CHEBI:29105"/>
    </ligand>
</feature>
<keyword evidence="1" id="KW-0479">Metal-binding</keyword>
<accession>A0A5J4YJT4</accession>
<dbReference type="GO" id="GO:0046872">
    <property type="term" value="F:metal ion binding"/>
    <property type="evidence" value="ECO:0007669"/>
    <property type="project" value="UniProtKB-KW"/>
</dbReference>
<dbReference type="GO" id="GO:0031179">
    <property type="term" value="P:peptide modification"/>
    <property type="evidence" value="ECO:0007669"/>
    <property type="project" value="InterPro"/>
</dbReference>
<proteinExistence type="predicted"/>
<keyword evidence="1" id="KW-0862">Zinc</keyword>
<dbReference type="Proteomes" id="UP000324585">
    <property type="component" value="Unassembled WGS sequence"/>
</dbReference>
<dbReference type="PANTHER" id="PTHR12736">
    <property type="entry name" value="LANC-LIKE PROTEIN"/>
    <property type="match status" value="1"/>
</dbReference>
<dbReference type="SMART" id="SM01260">
    <property type="entry name" value="LANC_like"/>
    <property type="match status" value="1"/>
</dbReference>
<dbReference type="InterPro" id="IPR007822">
    <property type="entry name" value="LANC-like"/>
</dbReference>
<evidence type="ECO:0000313" key="2">
    <source>
        <dbReference type="EMBL" id="KAA8491686.1"/>
    </source>
</evidence>
<dbReference type="AlphaFoldDB" id="A0A5J4YJT4"/>
<dbReference type="SUPFAM" id="SSF158745">
    <property type="entry name" value="LanC-like"/>
    <property type="match status" value="1"/>
</dbReference>
<dbReference type="PRINTS" id="PR01950">
    <property type="entry name" value="LANCSUPER"/>
</dbReference>
<dbReference type="InterPro" id="IPR012341">
    <property type="entry name" value="6hp_glycosidase-like_sf"/>
</dbReference>
<feature type="binding site" evidence="1">
    <location>
        <position position="222"/>
    </location>
    <ligand>
        <name>Zn(2+)</name>
        <dbReference type="ChEBI" id="CHEBI:29105"/>
    </ligand>
</feature>
<protein>
    <submittedName>
        <fullName evidence="2">LanC-like protein 3-like</fullName>
    </submittedName>
</protein>
<sequence>MAPLSPATRTTLAADMAVIRARTYAVSQPGGRTDFSVYTGAAGDAIALMRGGDADAARCRAAEACSLASWATTSRSRWRTGSGTMICGPAGARVVNEAMTGAPAELVVPNTFDANETLYGRAGTLDALRLAPSTPKSLISRLAAELLAAGPEYSWHGKTYLGAAHGLCGIAHSLIATYDEVLDVRPPEAVHSMIDRIADLVLAHHGAFPSRPDGSVRLTQWCHGSPGALLCLMRACRAAQLFSGSESSASPQRWLQAARLAADHVAASDPFCRAKGVGLCHGAAGNGWALLSLARSPWGTPSDEERVRHFARAIVDDAPRLGLDDPHSLFNGRGGRVCFLAAVLNETWMGFPAVDSV</sequence>
<dbReference type="Gene3D" id="1.50.10.10">
    <property type="match status" value="1"/>
</dbReference>
<evidence type="ECO:0000256" key="1">
    <source>
        <dbReference type="PIRSR" id="PIRSR607822-1"/>
    </source>
</evidence>
<dbReference type="CDD" id="cd04794">
    <property type="entry name" value="euk_LANCL"/>
    <property type="match status" value="1"/>
</dbReference>
<dbReference type="GO" id="GO:0005886">
    <property type="term" value="C:plasma membrane"/>
    <property type="evidence" value="ECO:0007669"/>
    <property type="project" value="TreeGrafter"/>
</dbReference>
<dbReference type="EMBL" id="VRMN01000012">
    <property type="protein sequence ID" value="KAA8491686.1"/>
    <property type="molecule type" value="Genomic_DNA"/>
</dbReference>
<comment type="caution">
    <text evidence="2">The sequence shown here is derived from an EMBL/GenBank/DDBJ whole genome shotgun (WGS) entry which is preliminary data.</text>
</comment>
<evidence type="ECO:0000313" key="3">
    <source>
        <dbReference type="Proteomes" id="UP000324585"/>
    </source>
</evidence>
<dbReference type="GO" id="GO:0005975">
    <property type="term" value="P:carbohydrate metabolic process"/>
    <property type="evidence" value="ECO:0007669"/>
    <property type="project" value="InterPro"/>
</dbReference>
<feature type="binding site" evidence="1">
    <location>
        <position position="281"/>
    </location>
    <ligand>
        <name>Zn(2+)</name>
        <dbReference type="ChEBI" id="CHEBI:29105"/>
    </ligand>
</feature>